<dbReference type="RefSeq" id="WP_054874739.1">
    <property type="nucleotide sequence ID" value="NZ_LKET01000029.1"/>
</dbReference>
<dbReference type="PANTHER" id="PTHR43801:SF1">
    <property type="entry name" value="POLYPRENYL SYNTHETASE"/>
    <property type="match status" value="1"/>
</dbReference>
<dbReference type="InterPro" id="IPR002829">
    <property type="entry name" value="DUF116"/>
</dbReference>
<dbReference type="Proteomes" id="UP000050326">
    <property type="component" value="Unassembled WGS sequence"/>
</dbReference>
<name>A0A0P8WA45_9CLOT</name>
<sequence>MKTKENILVLGLRSYVSLAFMVFLFFAFIASILTALSKSIDRLLVNIILNIFALMMTGAALLLIASVIYALYIYNKSIINQKLLYPLSSSFKMLLNIIVALSMFLKYNKDSIRHFYIHMNNIIVRSCNRKFAPQNILLLLPHCIQNSECKYRVTNHIENCRKCGSCVIKSIVELKERTGIKVEVATGGTSALNAVQNNKPELVIAVACERDLTGGISEVRGIPVLGVLNDRPYGPCKNTSVDIGMIQKYLHDFTDYDKTSV</sequence>
<evidence type="ECO:0008006" key="4">
    <source>
        <dbReference type="Google" id="ProtNLM"/>
    </source>
</evidence>
<dbReference type="OrthoDB" id="9787348at2"/>
<keyword evidence="3" id="KW-1185">Reference proteome</keyword>
<evidence type="ECO:0000313" key="2">
    <source>
        <dbReference type="EMBL" id="KPU44589.1"/>
    </source>
</evidence>
<comment type="caution">
    <text evidence="2">The sequence shown here is derived from an EMBL/GenBank/DDBJ whole genome shotgun (WGS) entry which is preliminary data.</text>
</comment>
<feature type="transmembrane region" description="Helical" evidence="1">
    <location>
        <begin position="84"/>
        <end position="105"/>
    </location>
</feature>
<organism evidence="2 3">
    <name type="scientific">Oxobacter pfennigii</name>
    <dbReference type="NCBI Taxonomy" id="36849"/>
    <lineage>
        <taxon>Bacteria</taxon>
        <taxon>Bacillati</taxon>
        <taxon>Bacillota</taxon>
        <taxon>Clostridia</taxon>
        <taxon>Eubacteriales</taxon>
        <taxon>Clostridiaceae</taxon>
        <taxon>Oxobacter</taxon>
    </lineage>
</organism>
<reference evidence="2 3" key="1">
    <citation type="submission" date="2015-09" db="EMBL/GenBank/DDBJ databases">
        <title>Genome sequence of Oxobacter pfennigii DSM 3222.</title>
        <authorList>
            <person name="Poehlein A."/>
            <person name="Bengelsdorf F.R."/>
            <person name="Schiel-Bengelsdorf B."/>
            <person name="Duerre P."/>
            <person name="Daniel R."/>
        </authorList>
    </citation>
    <scope>NUCLEOTIDE SEQUENCE [LARGE SCALE GENOMIC DNA]</scope>
    <source>
        <strain evidence="2 3">DSM 3222</strain>
    </source>
</reference>
<accession>A0A0P8WA45</accession>
<dbReference type="AlphaFoldDB" id="A0A0P8WA45"/>
<protein>
    <recommendedName>
        <fullName evidence="4">DUF116 domain-containing protein</fullName>
    </recommendedName>
</protein>
<keyword evidence="1" id="KW-0472">Membrane</keyword>
<proteinExistence type="predicted"/>
<evidence type="ECO:0000313" key="3">
    <source>
        <dbReference type="Proteomes" id="UP000050326"/>
    </source>
</evidence>
<keyword evidence="1" id="KW-0812">Transmembrane</keyword>
<evidence type="ECO:0000256" key="1">
    <source>
        <dbReference type="SAM" id="Phobius"/>
    </source>
</evidence>
<dbReference type="STRING" id="36849.OXPF_16720"/>
<feature type="transmembrane region" description="Helical" evidence="1">
    <location>
        <begin position="15"/>
        <end position="36"/>
    </location>
</feature>
<dbReference type="PANTHER" id="PTHR43801">
    <property type="entry name" value="NUCLEOTIDE-BINDING PROTEIN-RELATED"/>
    <property type="match status" value="1"/>
</dbReference>
<dbReference type="EMBL" id="LKET01000029">
    <property type="protein sequence ID" value="KPU44589.1"/>
    <property type="molecule type" value="Genomic_DNA"/>
</dbReference>
<feature type="transmembrane region" description="Helical" evidence="1">
    <location>
        <begin position="43"/>
        <end position="72"/>
    </location>
</feature>
<gene>
    <name evidence="2" type="ORF">OXPF_16720</name>
</gene>
<keyword evidence="1" id="KW-1133">Transmembrane helix</keyword>
<dbReference type="Pfam" id="PF01976">
    <property type="entry name" value="DUF116"/>
    <property type="match status" value="1"/>
</dbReference>